<sequence length="84" mass="9714">MNCGPAIHPLMTLNMIKIFKTNISDRNNADRVIRMLEDDYPEFMITIDTEDCDNVLRVEGNRMFSAEDIIDIIMVIGFTVEEMN</sequence>
<organism evidence="1 2">
    <name type="scientific">Sphingobacterium siyangense</name>
    <dbReference type="NCBI Taxonomy" id="459529"/>
    <lineage>
        <taxon>Bacteria</taxon>
        <taxon>Pseudomonadati</taxon>
        <taxon>Bacteroidota</taxon>
        <taxon>Sphingobacteriia</taxon>
        <taxon>Sphingobacteriales</taxon>
        <taxon>Sphingobacteriaceae</taxon>
        <taxon>Sphingobacterium</taxon>
    </lineage>
</organism>
<gene>
    <name evidence="1" type="ORF">IQ31_04924</name>
</gene>
<dbReference type="AlphaFoldDB" id="A0A562M7U5"/>
<comment type="caution">
    <text evidence="1">The sequence shown here is derived from an EMBL/GenBank/DDBJ whole genome shotgun (WGS) entry which is preliminary data.</text>
</comment>
<dbReference type="EMBL" id="VLKR01000040">
    <property type="protein sequence ID" value="TWI15641.1"/>
    <property type="molecule type" value="Genomic_DNA"/>
</dbReference>
<name>A0A562M7U5_9SPHI</name>
<protein>
    <submittedName>
        <fullName evidence="1">Uncharacterized protein</fullName>
    </submittedName>
</protein>
<proteinExistence type="predicted"/>
<accession>A0A562M7U5</accession>
<evidence type="ECO:0000313" key="2">
    <source>
        <dbReference type="Proteomes" id="UP000315908"/>
    </source>
</evidence>
<dbReference type="Proteomes" id="UP000315908">
    <property type="component" value="Unassembled WGS sequence"/>
</dbReference>
<reference evidence="1 2" key="1">
    <citation type="journal article" date="2015" name="Stand. Genomic Sci.">
        <title>Genomic Encyclopedia of Bacterial and Archaeal Type Strains, Phase III: the genomes of soil and plant-associated and newly described type strains.</title>
        <authorList>
            <person name="Whitman W.B."/>
            <person name="Woyke T."/>
            <person name="Klenk H.P."/>
            <person name="Zhou Y."/>
            <person name="Lilburn T.G."/>
            <person name="Beck B.J."/>
            <person name="De Vos P."/>
            <person name="Vandamme P."/>
            <person name="Eisen J.A."/>
            <person name="Garrity G."/>
            <person name="Hugenholtz P."/>
            <person name="Kyrpides N.C."/>
        </authorList>
    </citation>
    <scope>NUCLEOTIDE SEQUENCE [LARGE SCALE GENOMIC DNA]</scope>
    <source>
        <strain evidence="1 2">CGMCC 1.6855</strain>
    </source>
</reference>
<evidence type="ECO:0000313" key="1">
    <source>
        <dbReference type="EMBL" id="TWI15641.1"/>
    </source>
</evidence>